<gene>
    <name evidence="5" type="ORF">HMPREF0663_11658</name>
</gene>
<dbReference type="PANTHER" id="PTHR10628">
    <property type="entry name" value="SIALIDASE"/>
    <property type="match status" value="1"/>
</dbReference>
<reference evidence="5" key="1">
    <citation type="submission" date="2011-01" db="EMBL/GenBank/DDBJ databases">
        <authorList>
            <person name="Muzny D."/>
            <person name="Qin X."/>
            <person name="Buhay C."/>
            <person name="Dugan-Rocha S."/>
            <person name="Ding Y."/>
            <person name="Chen G."/>
            <person name="Hawes A."/>
            <person name="Holder M."/>
            <person name="Jhangiani S."/>
            <person name="Johnson A."/>
            <person name="Khan Z."/>
            <person name="Li Z."/>
            <person name="Liu W."/>
            <person name="Liu X."/>
            <person name="Perez L."/>
            <person name="Shen H."/>
            <person name="Wang Q."/>
            <person name="Watt J."/>
            <person name="Xi L."/>
            <person name="Xin Y."/>
            <person name="Zhou J."/>
            <person name="Deng J."/>
            <person name="Jiang H."/>
            <person name="Liu Y."/>
            <person name="Qu J."/>
            <person name="Song X.-Z."/>
            <person name="Zhang L."/>
            <person name="Villasana D."/>
            <person name="Johnson A."/>
            <person name="Liu J."/>
            <person name="Liyanage D."/>
            <person name="Lorensuhewa L."/>
            <person name="Robinson T."/>
            <person name="Song A."/>
            <person name="Song B.-B."/>
            <person name="Dinh H."/>
            <person name="Thornton R."/>
            <person name="Coyle M."/>
            <person name="Francisco L."/>
            <person name="Jackson L."/>
            <person name="Javaid M."/>
            <person name="Korchina V."/>
            <person name="Kovar C."/>
            <person name="Mata R."/>
            <person name="Mathew T."/>
            <person name="Ngo R."/>
            <person name="Nguyen L."/>
            <person name="Nguyen N."/>
            <person name="Okwuonu G."/>
            <person name="Ongeri F."/>
            <person name="Pham C."/>
            <person name="Simmons D."/>
            <person name="Wilczek-Boney K."/>
            <person name="Hale W."/>
            <person name="Jakkamsetti A."/>
            <person name="Pham P."/>
            <person name="Ruth R."/>
            <person name="San Lucas F."/>
            <person name="Warren J."/>
            <person name="Zhang J."/>
            <person name="Zhao Z."/>
            <person name="Zhou C."/>
            <person name="Zhu D."/>
            <person name="Lee S."/>
            <person name="Bess C."/>
            <person name="Blankenburg K."/>
            <person name="Forbes L."/>
            <person name="Fu Q."/>
            <person name="Gubbala S."/>
            <person name="Hirani K."/>
            <person name="Jayaseelan J.C."/>
            <person name="Lara F."/>
            <person name="Munidasa M."/>
            <person name="Palculict T."/>
            <person name="Patil S."/>
            <person name="Pu L.-L."/>
            <person name="Saada N."/>
            <person name="Tang L."/>
            <person name="Weissenberger G."/>
            <person name="Zhu Y."/>
            <person name="Hemphill L."/>
            <person name="Shang Y."/>
            <person name="Youmans B."/>
            <person name="Ayvaz T."/>
            <person name="Ross M."/>
            <person name="Santibanez J."/>
            <person name="Aqrawi P."/>
            <person name="Gross S."/>
            <person name="Joshi V."/>
            <person name="Fowler G."/>
            <person name="Nazareth L."/>
            <person name="Reid J."/>
            <person name="Worley K."/>
            <person name="Petrosino J."/>
            <person name="Highlander S."/>
            <person name="Gibbs R."/>
        </authorList>
    </citation>
    <scope>NUCLEOTIDE SEQUENCE [LARGE SCALE GENOMIC DNA]</scope>
    <source>
        <strain evidence="5">ATCC 33269</strain>
    </source>
</reference>
<dbReference type="GO" id="GO:0009313">
    <property type="term" value="P:oligosaccharide catabolic process"/>
    <property type="evidence" value="ECO:0007669"/>
    <property type="project" value="TreeGrafter"/>
</dbReference>
<evidence type="ECO:0000256" key="3">
    <source>
        <dbReference type="ARBA" id="ARBA00012733"/>
    </source>
</evidence>
<dbReference type="Gene3D" id="2.120.10.10">
    <property type="match status" value="1"/>
</dbReference>
<dbReference type="PROSITE" id="PS51257">
    <property type="entry name" value="PROKAR_LIPOPROTEIN"/>
    <property type="match status" value="1"/>
</dbReference>
<dbReference type="PANTHER" id="PTHR10628:SF30">
    <property type="entry name" value="EXO-ALPHA-SIALIDASE"/>
    <property type="match status" value="1"/>
</dbReference>
<dbReference type="CDD" id="cd15482">
    <property type="entry name" value="Sialidase_non-viral"/>
    <property type="match status" value="1"/>
</dbReference>
<dbReference type="EC" id="3.2.1.18" evidence="3"/>
<dbReference type="eggNOG" id="COG4409">
    <property type="taxonomic scope" value="Bacteria"/>
</dbReference>
<dbReference type="STRING" id="28134.SAMN05444288_1306"/>
<dbReference type="GO" id="GO:0005737">
    <property type="term" value="C:cytoplasm"/>
    <property type="evidence" value="ECO:0007669"/>
    <property type="project" value="TreeGrafter"/>
</dbReference>
<protein>
    <recommendedName>
        <fullName evidence="3">exo-alpha-sialidase</fullName>
        <ecNumber evidence="3">3.2.1.18</ecNumber>
    </recommendedName>
</protein>
<dbReference type="EMBL" id="AEPE02000005">
    <property type="protein sequence ID" value="EFZ36745.1"/>
    <property type="molecule type" value="Genomic_DNA"/>
</dbReference>
<dbReference type="InterPro" id="IPR011040">
    <property type="entry name" value="Sialidase"/>
</dbReference>
<accession>E7RR57</accession>
<dbReference type="InterPro" id="IPR026856">
    <property type="entry name" value="Sialidase_fam"/>
</dbReference>
<evidence type="ECO:0000256" key="1">
    <source>
        <dbReference type="ARBA" id="ARBA00000427"/>
    </source>
</evidence>
<comment type="catalytic activity">
    <reaction evidence="1">
        <text>Hydrolysis of alpha-(2-&gt;3)-, alpha-(2-&gt;6)-, alpha-(2-&gt;8)- glycosidic linkages of terminal sialic acid residues in oligosaccharides, glycoproteins, glycolipids, colominic acid and synthetic substrates.</text>
        <dbReference type="EC" id="3.2.1.18"/>
    </reaction>
</comment>
<evidence type="ECO:0000313" key="6">
    <source>
        <dbReference type="Proteomes" id="UP000005580"/>
    </source>
</evidence>
<dbReference type="GO" id="GO:0004308">
    <property type="term" value="F:exo-alpha-sialidase activity"/>
    <property type="evidence" value="ECO:0007669"/>
    <property type="project" value="UniProtKB-EC"/>
</dbReference>
<evidence type="ECO:0000259" key="4">
    <source>
        <dbReference type="Pfam" id="PF13088"/>
    </source>
</evidence>
<dbReference type="Proteomes" id="UP000005580">
    <property type="component" value="Unassembled WGS sequence"/>
</dbReference>
<evidence type="ECO:0000313" key="5">
    <source>
        <dbReference type="EMBL" id="EFZ36745.1"/>
    </source>
</evidence>
<dbReference type="GO" id="GO:0016020">
    <property type="term" value="C:membrane"/>
    <property type="evidence" value="ECO:0007669"/>
    <property type="project" value="TreeGrafter"/>
</dbReference>
<dbReference type="Pfam" id="PF13088">
    <property type="entry name" value="BNR_2"/>
    <property type="match status" value="1"/>
</dbReference>
<dbReference type="HOGENOM" id="CLU_568428_0_0_10"/>
<proteinExistence type="inferred from homology"/>
<dbReference type="AlphaFoldDB" id="E7RR57"/>
<dbReference type="SUPFAM" id="SSF50939">
    <property type="entry name" value="Sialidases"/>
    <property type="match status" value="1"/>
</dbReference>
<dbReference type="InterPro" id="IPR036278">
    <property type="entry name" value="Sialidase_sf"/>
</dbReference>
<feature type="domain" description="Sialidase" evidence="4">
    <location>
        <begin position="227"/>
        <end position="505"/>
    </location>
</feature>
<sequence>MNKPITLLIAAFICGCVYTLPTQGAPTEKSKPAVKQGYHTTGRGNKDAVMLCIDMGKMPRNTQVSRIDMVLKGNTHRNIDRVKVYQTATAEFYSLEKKRRQLLCTALPQKGKMTLNLNGCRSAGDKPYLWITADVSPRATLEDYIDAKITALVYRTTQTGRLKTVYPTDGDPDYGMKIFALQQFLYTPYSFGCKNYRIPAMIVAADGSIVTAIDRRYEQSNDLGNHKIDVAVRRSTDNGKTWSEPLIIAQGDSLTEGRYGYGDASFARTSGGKILCLMSAGKKSFFEGMRYIAMQSSSDNGITWQTAPVEITTGNFADSVFDLKNGTGMYAVFVSSGKGLTTRRGDVMFLCDCITEPNGHEKNFLLKSTDEGRSWKLGPTLVYDRANEAKLIEKNDGTLLASVRQHGFRGFNKGSADGRQWNRQWRSNTLWGADCNADIIYYTRNIDGNGKHDMMLHSILKSERRKNLTIYKSHDEGNTWTEVFNIQPGDASYSTMEVLNDGSLAVLYEDNSNQGCGHTINFVVLTKEQVENFGNIGNE</sequence>
<comment type="similarity">
    <text evidence="2">Belongs to the glycosyl hydrolase 33 family.</text>
</comment>
<comment type="caution">
    <text evidence="5">The sequence shown here is derived from an EMBL/GenBank/DDBJ whole genome shotgun (WGS) entry which is preliminary data.</text>
</comment>
<organism evidence="5 6">
    <name type="scientific">Hoylesella oralis ATCC 33269</name>
    <dbReference type="NCBI Taxonomy" id="873533"/>
    <lineage>
        <taxon>Bacteria</taxon>
        <taxon>Pseudomonadati</taxon>
        <taxon>Bacteroidota</taxon>
        <taxon>Bacteroidia</taxon>
        <taxon>Bacteroidales</taxon>
        <taxon>Prevotellaceae</taxon>
        <taxon>Hoylesella</taxon>
    </lineage>
</organism>
<keyword evidence="6" id="KW-1185">Reference proteome</keyword>
<name>E7RR57_9BACT</name>
<dbReference type="GO" id="GO:0006689">
    <property type="term" value="P:ganglioside catabolic process"/>
    <property type="evidence" value="ECO:0007669"/>
    <property type="project" value="TreeGrafter"/>
</dbReference>
<dbReference type="RefSeq" id="WP_004369823.1">
    <property type="nucleotide sequence ID" value="NZ_GL833119.1"/>
</dbReference>
<evidence type="ECO:0000256" key="2">
    <source>
        <dbReference type="ARBA" id="ARBA00009348"/>
    </source>
</evidence>